<reference evidence="3" key="1">
    <citation type="journal article" date="2023" name="PhytoFront">
        <title>Draft Genome Resources of Seven Strains of Tilletia horrida, Causal Agent of Kernel Smut of Rice.</title>
        <authorList>
            <person name="Khanal S."/>
            <person name="Antony Babu S."/>
            <person name="Zhou X.G."/>
        </authorList>
    </citation>
    <scope>NUCLEOTIDE SEQUENCE</scope>
    <source>
        <strain evidence="3">TX6</strain>
    </source>
</reference>
<proteinExistence type="predicted"/>
<dbReference type="Gene3D" id="3.10.20.90">
    <property type="entry name" value="Phosphatidylinositol 3-kinase Catalytic Subunit, Chain A, domain 1"/>
    <property type="match status" value="1"/>
</dbReference>
<evidence type="ECO:0000259" key="2">
    <source>
        <dbReference type="PROSITE" id="PS50053"/>
    </source>
</evidence>
<feature type="domain" description="Ubiquitin-like" evidence="2">
    <location>
        <begin position="489"/>
        <end position="565"/>
    </location>
</feature>
<sequence>MASLSSKRPRPRPRAFKAPSPAPASDTVTQSGLKLEPEVASLLSPFKEQSPFPSSLVKSELIEVKNEVKEEHADDMLHLHAAAGSMTGQATAAQASHPLSQSTTHASPQLLDDDDADFFTRSHRRTTPQALGPSLGGKGKGRAFSALDFLPEELRAHSLNDATSRTGSESSDDNDTSDSDGSDINDSPRNKRRKISDQQQQGLPDWTKATANKGRTRHNSSSASPQAIVIDSSDEDANPVPKKERAGRTKSDQRSKSERDRLSLTPPPDEKLYNRKEWSSYIKQAVHGTEEPQYIQDDDFSIVDQLQNKSSDANDSQTVEFAPELARLFGSNNANKSRGSNGSHVENGRNNAESSRNAEAGPSRQRNAPSQTNPITIGDDSDEEQPVRSHPRQDAQANDSSDDDVIYVTRPPQAKKQTSSGPQISPFRRPPRRNVLDRSSSSDVLVESADGPTPSSSQPEIVGESSAASRALADESLDLRPQTPVVEKVSIIVVAQEGNFRLKLRLPRTKPISAIVDQVAVRATKKNIMGKGASVKLRFDGEILDPSQTLEDLDLEDQDQIEATW</sequence>
<protein>
    <recommendedName>
        <fullName evidence="2">Ubiquitin-like domain-containing protein</fullName>
    </recommendedName>
</protein>
<feature type="compositionally biased region" description="Polar residues" evidence="1">
    <location>
        <begin position="364"/>
        <end position="375"/>
    </location>
</feature>
<dbReference type="Proteomes" id="UP001176517">
    <property type="component" value="Unassembled WGS sequence"/>
</dbReference>
<gene>
    <name evidence="3" type="ORF">OC846_004827</name>
</gene>
<dbReference type="Pfam" id="PF11976">
    <property type="entry name" value="Rad60-SLD"/>
    <property type="match status" value="1"/>
</dbReference>
<feature type="compositionally biased region" description="Acidic residues" evidence="1">
    <location>
        <begin position="170"/>
        <end position="183"/>
    </location>
</feature>
<dbReference type="InterPro" id="IPR029071">
    <property type="entry name" value="Ubiquitin-like_domsf"/>
</dbReference>
<dbReference type="InterPro" id="IPR000626">
    <property type="entry name" value="Ubiquitin-like_dom"/>
</dbReference>
<feature type="compositionally biased region" description="Polar residues" evidence="1">
    <location>
        <begin position="306"/>
        <end position="319"/>
    </location>
</feature>
<feature type="region of interest" description="Disordered" evidence="1">
    <location>
        <begin position="158"/>
        <end position="276"/>
    </location>
</feature>
<feature type="compositionally biased region" description="Low complexity" evidence="1">
    <location>
        <begin position="437"/>
        <end position="450"/>
    </location>
</feature>
<keyword evidence="4" id="KW-1185">Reference proteome</keyword>
<organism evidence="3 4">
    <name type="scientific">Tilletia horrida</name>
    <dbReference type="NCBI Taxonomy" id="155126"/>
    <lineage>
        <taxon>Eukaryota</taxon>
        <taxon>Fungi</taxon>
        <taxon>Dikarya</taxon>
        <taxon>Basidiomycota</taxon>
        <taxon>Ustilaginomycotina</taxon>
        <taxon>Exobasidiomycetes</taxon>
        <taxon>Tilletiales</taxon>
        <taxon>Tilletiaceae</taxon>
        <taxon>Tilletia</taxon>
    </lineage>
</organism>
<feature type="region of interest" description="Disordered" evidence="1">
    <location>
        <begin position="78"/>
        <end position="146"/>
    </location>
</feature>
<comment type="caution">
    <text evidence="3">The sequence shown here is derived from an EMBL/GenBank/DDBJ whole genome shotgun (WGS) entry which is preliminary data.</text>
</comment>
<dbReference type="CDD" id="cd17080">
    <property type="entry name" value="Ubl_SLD2_Esc2_like"/>
    <property type="match status" value="1"/>
</dbReference>
<feature type="compositionally biased region" description="Low complexity" evidence="1">
    <location>
        <begin position="16"/>
        <end position="25"/>
    </location>
</feature>
<feature type="compositionally biased region" description="Polar residues" evidence="1">
    <location>
        <begin position="86"/>
        <end position="107"/>
    </location>
</feature>
<dbReference type="PROSITE" id="PS50053">
    <property type="entry name" value="UBIQUITIN_2"/>
    <property type="match status" value="1"/>
</dbReference>
<dbReference type="SUPFAM" id="SSF54236">
    <property type="entry name" value="Ubiquitin-like"/>
    <property type="match status" value="1"/>
</dbReference>
<feature type="region of interest" description="Disordered" evidence="1">
    <location>
        <begin position="306"/>
        <end position="325"/>
    </location>
</feature>
<feature type="compositionally biased region" description="Polar residues" evidence="1">
    <location>
        <begin position="330"/>
        <end position="357"/>
    </location>
</feature>
<evidence type="ECO:0000256" key="1">
    <source>
        <dbReference type="SAM" id="MobiDB-lite"/>
    </source>
</evidence>
<feature type="compositionally biased region" description="Basic and acidic residues" evidence="1">
    <location>
        <begin position="241"/>
        <end position="276"/>
    </location>
</feature>
<dbReference type="AlphaFoldDB" id="A0AAN6JQG7"/>
<accession>A0AAN6JQG7</accession>
<evidence type="ECO:0000313" key="3">
    <source>
        <dbReference type="EMBL" id="KAK0547521.1"/>
    </source>
</evidence>
<dbReference type="InterPro" id="IPR022617">
    <property type="entry name" value="Rad60/SUMO-like_dom"/>
</dbReference>
<evidence type="ECO:0000313" key="4">
    <source>
        <dbReference type="Proteomes" id="UP001176517"/>
    </source>
</evidence>
<dbReference type="EMBL" id="JAPDMZ010000159">
    <property type="protein sequence ID" value="KAK0547521.1"/>
    <property type="molecule type" value="Genomic_DNA"/>
</dbReference>
<name>A0AAN6JQG7_9BASI</name>
<feature type="region of interest" description="Disordered" evidence="1">
    <location>
        <begin position="1"/>
        <end position="33"/>
    </location>
</feature>
<feature type="region of interest" description="Disordered" evidence="1">
    <location>
        <begin position="330"/>
        <end position="468"/>
    </location>
</feature>